<evidence type="ECO:0000256" key="5">
    <source>
        <dbReference type="ARBA" id="ARBA00023274"/>
    </source>
</evidence>
<dbReference type="Gene3D" id="3.30.160.20">
    <property type="match status" value="1"/>
</dbReference>
<accession>A0A834XQ54</accession>
<evidence type="ECO:0000313" key="10">
    <source>
        <dbReference type="Proteomes" id="UP000639338"/>
    </source>
</evidence>
<dbReference type="InterPro" id="IPR055189">
    <property type="entry name" value="RM44_endonuclase"/>
</dbReference>
<evidence type="ECO:0000256" key="7">
    <source>
        <dbReference type="ARBA" id="ARBA00035187"/>
    </source>
</evidence>
<comment type="similarity">
    <text evidence="6">Belongs to the ribonuclease III family. Mitochondrion-specific ribosomal protein mL44 subfamily.</text>
</comment>
<gene>
    <name evidence="9" type="ORF">HCN44_009085</name>
</gene>
<keyword evidence="4" id="KW-0496">Mitochondrion</keyword>
<dbReference type="Gene3D" id="1.10.1520.10">
    <property type="entry name" value="Ribonuclease III domain"/>
    <property type="match status" value="1"/>
</dbReference>
<dbReference type="OrthoDB" id="444135at2759"/>
<dbReference type="EMBL" id="JACMRX010000005">
    <property type="protein sequence ID" value="KAF7990096.1"/>
    <property type="molecule type" value="Genomic_DNA"/>
</dbReference>
<comment type="caution">
    <text evidence="9">The sequence shown here is derived from an EMBL/GenBank/DDBJ whole genome shotgun (WGS) entry which is preliminary data.</text>
</comment>
<feature type="domain" description="RNase III" evidence="8">
    <location>
        <begin position="80"/>
        <end position="220"/>
    </location>
</feature>
<dbReference type="InterPro" id="IPR044444">
    <property type="entry name" value="Ribosomal_mL44_DSRM_metazoa"/>
</dbReference>
<keyword evidence="5" id="KW-0687">Ribonucleoprotein</keyword>
<protein>
    <recommendedName>
        <fullName evidence="7">Large ribosomal subunit protein mL44</fullName>
    </recommendedName>
</protein>
<name>A0A834XQ54_APHGI</name>
<evidence type="ECO:0000256" key="4">
    <source>
        <dbReference type="ARBA" id="ARBA00023128"/>
    </source>
</evidence>
<keyword evidence="10" id="KW-1185">Reference proteome</keyword>
<dbReference type="SUPFAM" id="SSF69065">
    <property type="entry name" value="RNase III domain-like"/>
    <property type="match status" value="1"/>
</dbReference>
<evidence type="ECO:0000256" key="3">
    <source>
        <dbReference type="ARBA" id="ARBA00022980"/>
    </source>
</evidence>
<proteinExistence type="inferred from homology"/>
<sequence length="341" mass="38465">MNAFCLCPRVIIRAHMPMTIDSLGKRYIKRHVAPTFKEIGKRKKQLCAPLEPVRSSFLEWNYDAEIYAFNQRLTEKFDSKLLVRALTHRSYVVQQENEERKVGIEDHQITIDDNQELINVGSTLTSKIVKIYLSLALPRAPKECIQACHDHLLTEEVLARSSLLIGTKDIILTEESPPLQSTLANTFLALVAALSKSTNEVHAGKFVRDFILMTLTERDLAELWCPENPIKILNKILANETKEPVEPRLITQCGVNSVLPAYQIALYSKKEYLAEGIETSVEKAMRVASLNALYDMFGISSSSKPIAANIIVDPSSNPVENLPLNEWCTRNATKLMEKRSV</sequence>
<evidence type="ECO:0000313" key="9">
    <source>
        <dbReference type="EMBL" id="KAF7990096.1"/>
    </source>
</evidence>
<dbReference type="Pfam" id="PF22935">
    <property type="entry name" value="RM44_endonuclase"/>
    <property type="match status" value="1"/>
</dbReference>
<comment type="subcellular location">
    <subcellularLocation>
        <location evidence="1">Mitochondrion</location>
    </subcellularLocation>
</comment>
<dbReference type="Pfam" id="PF22892">
    <property type="entry name" value="DSRM_MRPL44"/>
    <property type="match status" value="1"/>
</dbReference>
<evidence type="ECO:0000256" key="2">
    <source>
        <dbReference type="ARBA" id="ARBA00022946"/>
    </source>
</evidence>
<keyword evidence="3" id="KW-0689">Ribosomal protein</keyword>
<dbReference type="AlphaFoldDB" id="A0A834XQ54"/>
<evidence type="ECO:0000256" key="6">
    <source>
        <dbReference type="ARBA" id="ARBA00024034"/>
    </source>
</evidence>
<dbReference type="Proteomes" id="UP000639338">
    <property type="component" value="Unassembled WGS sequence"/>
</dbReference>
<reference evidence="9 10" key="1">
    <citation type="submission" date="2020-08" db="EMBL/GenBank/DDBJ databases">
        <title>Aphidius gifuensis genome sequencing and assembly.</title>
        <authorList>
            <person name="Du Z."/>
        </authorList>
    </citation>
    <scope>NUCLEOTIDE SEQUENCE [LARGE SCALE GENOMIC DNA]</scope>
    <source>
        <strain evidence="9">YNYX2018</strain>
        <tissue evidence="9">Adults</tissue>
    </source>
</reference>
<evidence type="ECO:0000256" key="1">
    <source>
        <dbReference type="ARBA" id="ARBA00004173"/>
    </source>
</evidence>
<dbReference type="SMART" id="SM00535">
    <property type="entry name" value="RIBOc"/>
    <property type="match status" value="1"/>
</dbReference>
<dbReference type="GO" id="GO:0004525">
    <property type="term" value="F:ribonuclease III activity"/>
    <property type="evidence" value="ECO:0007669"/>
    <property type="project" value="InterPro"/>
</dbReference>
<organism evidence="9 10">
    <name type="scientific">Aphidius gifuensis</name>
    <name type="common">Parasitoid wasp</name>
    <dbReference type="NCBI Taxonomy" id="684658"/>
    <lineage>
        <taxon>Eukaryota</taxon>
        <taxon>Metazoa</taxon>
        <taxon>Ecdysozoa</taxon>
        <taxon>Arthropoda</taxon>
        <taxon>Hexapoda</taxon>
        <taxon>Insecta</taxon>
        <taxon>Pterygota</taxon>
        <taxon>Neoptera</taxon>
        <taxon>Endopterygota</taxon>
        <taxon>Hymenoptera</taxon>
        <taxon>Apocrita</taxon>
        <taxon>Ichneumonoidea</taxon>
        <taxon>Braconidae</taxon>
        <taxon>Aphidiinae</taxon>
        <taxon>Aphidius</taxon>
    </lineage>
</organism>
<keyword evidence="2" id="KW-0809">Transit peptide</keyword>
<evidence type="ECO:0000259" key="8">
    <source>
        <dbReference type="SMART" id="SM00535"/>
    </source>
</evidence>
<dbReference type="GO" id="GO:0006396">
    <property type="term" value="P:RNA processing"/>
    <property type="evidence" value="ECO:0007669"/>
    <property type="project" value="InterPro"/>
</dbReference>
<dbReference type="InterPro" id="IPR000999">
    <property type="entry name" value="RNase_III_dom"/>
</dbReference>
<dbReference type="InterPro" id="IPR036389">
    <property type="entry name" value="RNase_III_sf"/>
</dbReference>